<evidence type="ECO:0000313" key="2">
    <source>
        <dbReference type="EMBL" id="CAK9026657.1"/>
    </source>
</evidence>
<keyword evidence="3" id="KW-1185">Reference proteome</keyword>
<feature type="region of interest" description="Disordered" evidence="1">
    <location>
        <begin position="1"/>
        <end position="36"/>
    </location>
</feature>
<dbReference type="InterPro" id="IPR036770">
    <property type="entry name" value="Ankyrin_rpt-contain_sf"/>
</dbReference>
<organism evidence="2 3">
    <name type="scientific">Durusdinium trenchii</name>
    <dbReference type="NCBI Taxonomy" id="1381693"/>
    <lineage>
        <taxon>Eukaryota</taxon>
        <taxon>Sar</taxon>
        <taxon>Alveolata</taxon>
        <taxon>Dinophyceae</taxon>
        <taxon>Suessiales</taxon>
        <taxon>Symbiodiniaceae</taxon>
        <taxon>Durusdinium</taxon>
    </lineage>
</organism>
<sequence>MGAACSTEGRDEAEAAQAAAGKGREGREGRGAPREAHTVRHWHEKMMMSAASQAVFEAAQRGDSRKVHTALKAHGDPNCVNFAGYNALMLSVAGGYIEAFSCFSGNEASADPNRGISGVAPLMIARHFLGVSNADQLWCCSDRSLRSDGQDCSSSGSRARPCRDRPFAGPGRRFCGYW</sequence>
<dbReference type="EMBL" id="CAXAMN010008813">
    <property type="protein sequence ID" value="CAK9026657.1"/>
    <property type="molecule type" value="Genomic_DNA"/>
</dbReference>
<dbReference type="SUPFAM" id="SSF48403">
    <property type="entry name" value="Ankyrin repeat"/>
    <property type="match status" value="1"/>
</dbReference>
<protein>
    <submittedName>
        <fullName evidence="2">Uncharacterized protein</fullName>
    </submittedName>
</protein>
<evidence type="ECO:0000313" key="3">
    <source>
        <dbReference type="Proteomes" id="UP001642484"/>
    </source>
</evidence>
<proteinExistence type="predicted"/>
<comment type="caution">
    <text evidence="2">The sequence shown here is derived from an EMBL/GenBank/DDBJ whole genome shotgun (WGS) entry which is preliminary data.</text>
</comment>
<name>A0ABP0KJ69_9DINO</name>
<reference evidence="2 3" key="1">
    <citation type="submission" date="2024-02" db="EMBL/GenBank/DDBJ databases">
        <authorList>
            <person name="Chen Y."/>
            <person name="Shah S."/>
            <person name="Dougan E. K."/>
            <person name="Thang M."/>
            <person name="Chan C."/>
        </authorList>
    </citation>
    <scope>NUCLEOTIDE SEQUENCE [LARGE SCALE GENOMIC DNA]</scope>
</reference>
<dbReference type="Gene3D" id="1.25.40.20">
    <property type="entry name" value="Ankyrin repeat-containing domain"/>
    <property type="match status" value="1"/>
</dbReference>
<evidence type="ECO:0000256" key="1">
    <source>
        <dbReference type="SAM" id="MobiDB-lite"/>
    </source>
</evidence>
<feature type="compositionally biased region" description="Basic and acidic residues" evidence="1">
    <location>
        <begin position="22"/>
        <end position="36"/>
    </location>
</feature>
<accession>A0ABP0KJ69</accession>
<dbReference type="Proteomes" id="UP001642484">
    <property type="component" value="Unassembled WGS sequence"/>
</dbReference>
<gene>
    <name evidence="2" type="ORF">CCMP2556_LOCUS16463</name>
</gene>